<dbReference type="PANTHER" id="PTHR43300:SF7">
    <property type="entry name" value="UDP-N-ACETYLBACILLOSAMINE N-ACETYLTRANSFERASE"/>
    <property type="match status" value="1"/>
</dbReference>
<accession>A0A069RF68</accession>
<dbReference type="SUPFAM" id="SSF51161">
    <property type="entry name" value="Trimeric LpxA-like enzymes"/>
    <property type="match status" value="1"/>
</dbReference>
<dbReference type="PANTHER" id="PTHR43300">
    <property type="entry name" value="ACETYLTRANSFERASE"/>
    <property type="match status" value="1"/>
</dbReference>
<evidence type="ECO:0000313" key="1">
    <source>
        <dbReference type="EMBL" id="KDR95641.1"/>
    </source>
</evidence>
<comment type="caution">
    <text evidence="1">The sequence shown here is derived from an EMBL/GenBank/DDBJ whole genome shotgun (WGS) entry which is preliminary data.</text>
</comment>
<protein>
    <submittedName>
        <fullName evidence="1">Uncharacterized protein</fullName>
    </submittedName>
</protein>
<gene>
    <name evidence="1" type="ORF">CLIT_10c03680</name>
</gene>
<dbReference type="InterPro" id="IPR011004">
    <property type="entry name" value="Trimer_LpxA-like_sf"/>
</dbReference>
<reference evidence="1 2" key="1">
    <citation type="submission" date="2014-03" db="EMBL/GenBank/DDBJ databases">
        <title>Genome sequence of Clostridium litorale W6, DSM 5388.</title>
        <authorList>
            <person name="Poehlein A."/>
            <person name="Jagirdar A."/>
            <person name="Khonsari B."/>
            <person name="Chibani C.M."/>
            <person name="Gutierrez Gutierrez D.A."/>
            <person name="Davydova E."/>
            <person name="Alghaithi H.S."/>
            <person name="Nair K.P."/>
            <person name="Dhamotharan K."/>
            <person name="Chandran L."/>
            <person name="G W."/>
            <person name="Daniel R."/>
        </authorList>
    </citation>
    <scope>NUCLEOTIDE SEQUENCE [LARGE SCALE GENOMIC DNA]</scope>
    <source>
        <strain evidence="1 2">W6</strain>
    </source>
</reference>
<dbReference type="Gene3D" id="2.160.10.10">
    <property type="entry name" value="Hexapeptide repeat proteins"/>
    <property type="match status" value="1"/>
</dbReference>
<keyword evidence="2" id="KW-1185">Reference proteome</keyword>
<proteinExistence type="predicted"/>
<dbReference type="Proteomes" id="UP000027946">
    <property type="component" value="Unassembled WGS sequence"/>
</dbReference>
<dbReference type="AlphaFoldDB" id="A0A069RF68"/>
<dbReference type="eggNOG" id="COG1043">
    <property type="taxonomic scope" value="Bacteria"/>
</dbReference>
<dbReference type="STRING" id="1121324.CLIT_10c03680"/>
<sequence length="239" mass="26603">MNINIGIETKGWHRMKKVVVYGMNILSKMLYYDSLGNENFEIACFAVDADHMRGRSQMLGLPLVCMDEIQVLYPPDKYDMVALFDGYDCIRDREKKYLDAKNKGYTLRNYISSKADAPPNISMGDNNIVIGQSHIGIEGVMGNNNLIRQNVYLGHGFKLGDNNVITAGCSIGGDCEFKNNCYIGLGSTIVNNTRIEEETLVGAGCVVIRNTEPYSKNVGNPGRIIAYHKEEGMVMSVHE</sequence>
<organism evidence="1 2">
    <name type="scientific">Peptoclostridium litorale DSM 5388</name>
    <dbReference type="NCBI Taxonomy" id="1121324"/>
    <lineage>
        <taxon>Bacteria</taxon>
        <taxon>Bacillati</taxon>
        <taxon>Bacillota</taxon>
        <taxon>Clostridia</taxon>
        <taxon>Peptostreptococcales</taxon>
        <taxon>Peptoclostridiaceae</taxon>
        <taxon>Peptoclostridium</taxon>
    </lineage>
</organism>
<dbReference type="InterPro" id="IPR050179">
    <property type="entry name" value="Trans_hexapeptide_repeat"/>
</dbReference>
<evidence type="ECO:0000313" key="2">
    <source>
        <dbReference type="Proteomes" id="UP000027946"/>
    </source>
</evidence>
<name>A0A069RF68_PEPLI</name>
<dbReference type="EMBL" id="JJMM01000010">
    <property type="protein sequence ID" value="KDR95641.1"/>
    <property type="molecule type" value="Genomic_DNA"/>
</dbReference>